<dbReference type="GO" id="GO:0005886">
    <property type="term" value="C:plasma membrane"/>
    <property type="evidence" value="ECO:0007669"/>
    <property type="project" value="UniProtKB-SubCell"/>
</dbReference>
<evidence type="ECO:0000256" key="8">
    <source>
        <dbReference type="ARBA" id="ARBA00022475"/>
    </source>
</evidence>
<feature type="transmembrane region" description="Helical" evidence="20">
    <location>
        <begin position="212"/>
        <end position="233"/>
    </location>
</feature>
<keyword evidence="16" id="KW-0594">Phospholipid biosynthesis</keyword>
<dbReference type="AlphaFoldDB" id="A0AAW5HR91"/>
<evidence type="ECO:0000256" key="9">
    <source>
        <dbReference type="ARBA" id="ARBA00022516"/>
    </source>
</evidence>
<evidence type="ECO:0000313" key="22">
    <source>
        <dbReference type="Proteomes" id="UP001205920"/>
    </source>
</evidence>
<comment type="pathway">
    <text evidence="4">Lipid metabolism.</text>
</comment>
<comment type="similarity">
    <text evidence="5 18">Belongs to the CDS family.</text>
</comment>
<keyword evidence="10 18" id="KW-0808">Transferase</keyword>
<keyword evidence="14" id="KW-0443">Lipid metabolism</keyword>
<evidence type="ECO:0000256" key="14">
    <source>
        <dbReference type="ARBA" id="ARBA00023098"/>
    </source>
</evidence>
<feature type="transmembrane region" description="Helical" evidence="20">
    <location>
        <begin position="239"/>
        <end position="259"/>
    </location>
</feature>
<comment type="pathway">
    <text evidence="3 18">Phospholipid metabolism; CDP-diacylglycerol biosynthesis; CDP-diacylglycerol from sn-glycerol 3-phosphate: step 3/3.</text>
</comment>
<feature type="transmembrane region" description="Helical" evidence="20">
    <location>
        <begin position="36"/>
        <end position="55"/>
    </location>
</feature>
<evidence type="ECO:0000256" key="5">
    <source>
        <dbReference type="ARBA" id="ARBA00010185"/>
    </source>
</evidence>
<keyword evidence="9" id="KW-0444">Lipid biosynthesis</keyword>
<dbReference type="PANTHER" id="PTHR46382">
    <property type="entry name" value="PHOSPHATIDATE CYTIDYLYLTRANSFERASE"/>
    <property type="match status" value="1"/>
</dbReference>
<feature type="transmembrane region" description="Helical" evidence="20">
    <location>
        <begin position="112"/>
        <end position="128"/>
    </location>
</feature>
<protein>
    <recommendedName>
        <fullName evidence="7 18">Phosphatidate cytidylyltransferase</fullName>
        <ecNumber evidence="6 18">2.7.7.41</ecNumber>
    </recommendedName>
</protein>
<evidence type="ECO:0000256" key="4">
    <source>
        <dbReference type="ARBA" id="ARBA00005189"/>
    </source>
</evidence>
<evidence type="ECO:0000256" key="20">
    <source>
        <dbReference type="SAM" id="Phobius"/>
    </source>
</evidence>
<keyword evidence="13 20" id="KW-1133">Transmembrane helix</keyword>
<accession>A0AAW5HR91</accession>
<organism evidence="21 22">
    <name type="scientific">Corynebacterium lipophilum</name>
    <dbReference type="NCBI Taxonomy" id="2804918"/>
    <lineage>
        <taxon>Bacteria</taxon>
        <taxon>Bacillati</taxon>
        <taxon>Actinomycetota</taxon>
        <taxon>Actinomycetes</taxon>
        <taxon>Mycobacteriales</taxon>
        <taxon>Corynebacteriaceae</taxon>
        <taxon>Corynebacterium</taxon>
    </lineage>
</organism>
<dbReference type="GO" id="GO:0016024">
    <property type="term" value="P:CDP-diacylglycerol biosynthetic process"/>
    <property type="evidence" value="ECO:0007669"/>
    <property type="project" value="TreeGrafter"/>
</dbReference>
<dbReference type="EC" id="2.7.7.41" evidence="6 18"/>
<evidence type="ECO:0000313" key="21">
    <source>
        <dbReference type="EMBL" id="MCO6393495.1"/>
    </source>
</evidence>
<evidence type="ECO:0000256" key="17">
    <source>
        <dbReference type="ARBA" id="ARBA00023264"/>
    </source>
</evidence>
<evidence type="ECO:0000256" key="7">
    <source>
        <dbReference type="ARBA" id="ARBA00019373"/>
    </source>
</evidence>
<proteinExistence type="inferred from homology"/>
<dbReference type="PANTHER" id="PTHR46382:SF1">
    <property type="entry name" value="PHOSPHATIDATE CYTIDYLYLTRANSFERASE"/>
    <property type="match status" value="1"/>
</dbReference>
<dbReference type="EMBL" id="JAEUWV010000001">
    <property type="protein sequence ID" value="MCO6393495.1"/>
    <property type="molecule type" value="Genomic_DNA"/>
</dbReference>
<evidence type="ECO:0000256" key="15">
    <source>
        <dbReference type="ARBA" id="ARBA00023136"/>
    </source>
</evidence>
<evidence type="ECO:0000256" key="3">
    <source>
        <dbReference type="ARBA" id="ARBA00005119"/>
    </source>
</evidence>
<keyword evidence="15 20" id="KW-0472">Membrane</keyword>
<dbReference type="PROSITE" id="PS01315">
    <property type="entry name" value="CDS"/>
    <property type="match status" value="1"/>
</dbReference>
<reference evidence="21 22" key="1">
    <citation type="submission" date="2021-01" db="EMBL/GenBank/DDBJ databases">
        <title>Identification and Characterization of Corynebacterium sp.</title>
        <authorList>
            <person name="Luo Q."/>
            <person name="Qu P."/>
            <person name="Chen Q."/>
        </authorList>
    </citation>
    <scope>NUCLEOTIDE SEQUENCE [LARGE SCALE GENOMIC DNA]</scope>
    <source>
        <strain evidence="21 22">MC-18</strain>
    </source>
</reference>
<evidence type="ECO:0000256" key="19">
    <source>
        <dbReference type="SAM" id="MobiDB-lite"/>
    </source>
</evidence>
<keyword evidence="22" id="KW-1185">Reference proteome</keyword>
<evidence type="ECO:0000256" key="12">
    <source>
        <dbReference type="ARBA" id="ARBA00022695"/>
    </source>
</evidence>
<dbReference type="GO" id="GO:0004605">
    <property type="term" value="F:phosphatidate cytidylyltransferase activity"/>
    <property type="evidence" value="ECO:0007669"/>
    <property type="project" value="UniProtKB-EC"/>
</dbReference>
<keyword evidence="11 18" id="KW-0812">Transmembrane</keyword>
<evidence type="ECO:0000256" key="2">
    <source>
        <dbReference type="ARBA" id="ARBA00004651"/>
    </source>
</evidence>
<gene>
    <name evidence="21" type="ORF">JMN37_00625</name>
</gene>
<evidence type="ECO:0000256" key="11">
    <source>
        <dbReference type="ARBA" id="ARBA00022692"/>
    </source>
</evidence>
<feature type="transmembrane region" description="Helical" evidence="20">
    <location>
        <begin position="175"/>
        <end position="200"/>
    </location>
</feature>
<name>A0AAW5HR91_9CORY</name>
<comment type="subcellular location">
    <subcellularLocation>
        <location evidence="2">Cell membrane</location>
        <topology evidence="2">Multi-pass membrane protein</topology>
    </subcellularLocation>
</comment>
<comment type="caution">
    <text evidence="21">The sequence shown here is derived from an EMBL/GenBank/DDBJ whole genome shotgun (WGS) entry which is preliminary data.</text>
</comment>
<evidence type="ECO:0000256" key="16">
    <source>
        <dbReference type="ARBA" id="ARBA00023209"/>
    </source>
</evidence>
<sequence>MNRKHRYVKHSTDQSGPSGWPRIAPPKPKNDAGRDLPAAITTGVILGAVVIAAVWVGPMAWYPLVAIAVAGGMWEVLTRLREAGYQQPRTLLIILGQIMVWSSAAYKTAGVVGAFAFTVLFLMFWRLFDHGRHQTPTNYLRDTAVGVFVLAWIPLFGSFAAMVSLIDEGSVSGSAFIVAFMCCVVASDVGGYAAGVMFGAHPMAPAVSPKKSWEGFAGSMIFGIIAGVAVVTLLIKGPWWMGILLGAALVMCATMGDLVESQFKRELGIKDMSQILPGHGGIMDRLDGMLPAACATYILLSASALMNPF</sequence>
<feature type="transmembrane region" description="Helical" evidence="20">
    <location>
        <begin position="61"/>
        <end position="78"/>
    </location>
</feature>
<evidence type="ECO:0000256" key="6">
    <source>
        <dbReference type="ARBA" id="ARBA00012487"/>
    </source>
</evidence>
<keyword evidence="8" id="KW-1003">Cell membrane</keyword>
<feature type="region of interest" description="Disordered" evidence="19">
    <location>
        <begin position="1"/>
        <end position="31"/>
    </location>
</feature>
<keyword evidence="12 18" id="KW-0548">Nucleotidyltransferase</keyword>
<feature type="transmembrane region" description="Helical" evidence="20">
    <location>
        <begin position="140"/>
        <end position="163"/>
    </location>
</feature>
<evidence type="ECO:0000256" key="13">
    <source>
        <dbReference type="ARBA" id="ARBA00022989"/>
    </source>
</evidence>
<dbReference type="InterPro" id="IPR000374">
    <property type="entry name" value="PC_trans"/>
</dbReference>
<dbReference type="RefSeq" id="WP_083433144.1">
    <property type="nucleotide sequence ID" value="NZ_JAEUWV010000001.1"/>
</dbReference>
<evidence type="ECO:0000256" key="18">
    <source>
        <dbReference type="RuleBase" id="RU003938"/>
    </source>
</evidence>
<dbReference type="Proteomes" id="UP001205920">
    <property type="component" value="Unassembled WGS sequence"/>
</dbReference>
<dbReference type="Pfam" id="PF01148">
    <property type="entry name" value="CTP_transf_1"/>
    <property type="match status" value="1"/>
</dbReference>
<keyword evidence="17" id="KW-1208">Phospholipid metabolism</keyword>
<comment type="catalytic activity">
    <reaction evidence="1 18">
        <text>a 1,2-diacyl-sn-glycero-3-phosphate + CTP + H(+) = a CDP-1,2-diacyl-sn-glycerol + diphosphate</text>
        <dbReference type="Rhea" id="RHEA:16229"/>
        <dbReference type="ChEBI" id="CHEBI:15378"/>
        <dbReference type="ChEBI" id="CHEBI:33019"/>
        <dbReference type="ChEBI" id="CHEBI:37563"/>
        <dbReference type="ChEBI" id="CHEBI:58332"/>
        <dbReference type="ChEBI" id="CHEBI:58608"/>
        <dbReference type="EC" id="2.7.7.41"/>
    </reaction>
</comment>
<evidence type="ECO:0000256" key="10">
    <source>
        <dbReference type="ARBA" id="ARBA00022679"/>
    </source>
</evidence>
<evidence type="ECO:0000256" key="1">
    <source>
        <dbReference type="ARBA" id="ARBA00001698"/>
    </source>
</evidence>